<keyword evidence="1" id="KW-0812">Transmembrane</keyword>
<dbReference type="AlphaFoldDB" id="A0A0D1V6M3"/>
<accession>A0A0D1V6M3</accession>
<dbReference type="InterPro" id="IPR010288">
    <property type="entry name" value="EcsB_ABC"/>
</dbReference>
<dbReference type="EMBL" id="FNED01000065">
    <property type="protein sequence ID" value="SDK52346.1"/>
    <property type="molecule type" value="Genomic_DNA"/>
</dbReference>
<sequence length="404" mass="46931">MMDVRQLWNQRMGAFLKEAVGYSRYIANSGTIVFLVFAFISAAYYYSVLLEKLPRTYPVEWFIVLLFSLLLTGGKIRTFLKEADLVFLLPLEGRMGPYFRASIVYTFVFHALSIFLLLLAVWPLYNHRMGTNAEPFLPLLAYLLVMKLANVVGRWQEQRLRERSARAAHAGGRWIANVAVLSVLFSQGFVLGNMIVTLLFLVVAIFYYRTLSRQYIHWEHLVQIERRMISRFRSFANQFVDVPHIENKVRRRAWISVLVDKVAFVQRNTYTYLYGKVFARSDLFSMFVRLTIVGLIVIGLIRDEWGKAVAYFIVLSLTGTQLSTLRQYYRYVFWTHIYPIPSTARQDAVIRVVFVAMLVQSVILYVAVLVPFTVGWHLVAAPVIGVGFSYVYSYRLLRRKLQEN</sequence>
<feature type="transmembrane region" description="Helical" evidence="1">
    <location>
        <begin position="25"/>
        <end position="47"/>
    </location>
</feature>
<dbReference type="EMBL" id="LGUG01000004">
    <property type="protein sequence ID" value="KON94443.1"/>
    <property type="molecule type" value="Genomic_DNA"/>
</dbReference>
<dbReference type="PATRIC" id="fig|47500.12.peg.581"/>
<organism evidence="2 4">
    <name type="scientific">Aneurinibacillus migulanus</name>
    <name type="common">Bacillus migulanus</name>
    <dbReference type="NCBI Taxonomy" id="47500"/>
    <lineage>
        <taxon>Bacteria</taxon>
        <taxon>Bacillati</taxon>
        <taxon>Bacillota</taxon>
        <taxon>Bacilli</taxon>
        <taxon>Bacillales</taxon>
        <taxon>Paenibacillaceae</taxon>
        <taxon>Aneurinibacillus group</taxon>
        <taxon>Aneurinibacillus</taxon>
    </lineage>
</organism>
<feature type="transmembrane region" description="Helical" evidence="1">
    <location>
        <begin position="167"/>
        <end position="185"/>
    </location>
</feature>
<feature type="transmembrane region" description="Helical" evidence="1">
    <location>
        <begin position="283"/>
        <end position="302"/>
    </location>
</feature>
<dbReference type="Pfam" id="PF05975">
    <property type="entry name" value="EcsB"/>
    <property type="match status" value="1"/>
</dbReference>
<name>A0A0D1V6M3_ANEMI</name>
<protein>
    <submittedName>
        <fullName evidence="3">ABC-2 type transport system permease protein</fullName>
    </submittedName>
</protein>
<feature type="transmembrane region" description="Helical" evidence="1">
    <location>
        <begin position="59"/>
        <end position="80"/>
    </location>
</feature>
<feature type="transmembrane region" description="Helical" evidence="1">
    <location>
        <begin position="101"/>
        <end position="124"/>
    </location>
</feature>
<evidence type="ECO:0000313" key="4">
    <source>
        <dbReference type="Proteomes" id="UP000037269"/>
    </source>
</evidence>
<reference evidence="3 5" key="2">
    <citation type="submission" date="2016-10" db="EMBL/GenBank/DDBJ databases">
        <authorList>
            <person name="de Groot N.N."/>
        </authorList>
    </citation>
    <scope>NUCLEOTIDE SEQUENCE [LARGE SCALE GENOMIC DNA]</scope>
    <source>
        <strain evidence="3 5">DSM 2895</strain>
    </source>
</reference>
<evidence type="ECO:0000313" key="2">
    <source>
        <dbReference type="EMBL" id="KON94443.1"/>
    </source>
</evidence>
<dbReference type="STRING" id="47500.AF333_02000"/>
<proteinExistence type="predicted"/>
<dbReference type="PIRSF" id="PIRSF037259">
    <property type="entry name" value="EcsB_ABC"/>
    <property type="match status" value="1"/>
</dbReference>
<gene>
    <name evidence="2" type="ORF">AF333_02000</name>
    <name evidence="3" type="ORF">SAMN04487909_1655</name>
</gene>
<evidence type="ECO:0000313" key="5">
    <source>
        <dbReference type="Proteomes" id="UP000182836"/>
    </source>
</evidence>
<dbReference type="GeneID" id="42303984"/>
<feature type="transmembrane region" description="Helical" evidence="1">
    <location>
        <begin position="348"/>
        <end position="368"/>
    </location>
</feature>
<dbReference type="Proteomes" id="UP000182836">
    <property type="component" value="Unassembled WGS sequence"/>
</dbReference>
<reference evidence="2 4" key="1">
    <citation type="submission" date="2015-07" db="EMBL/GenBank/DDBJ databases">
        <title>Fjat-14205 dsm 2895.</title>
        <authorList>
            <person name="Liu B."/>
            <person name="Wang J."/>
            <person name="Zhu Y."/>
            <person name="Liu G."/>
            <person name="Chen Q."/>
            <person name="Chen Z."/>
            <person name="Lan J."/>
            <person name="Che J."/>
            <person name="Ge C."/>
            <person name="Shi H."/>
            <person name="Pan Z."/>
            <person name="Liu X."/>
        </authorList>
    </citation>
    <scope>NUCLEOTIDE SEQUENCE [LARGE SCALE GENOMIC DNA]</scope>
    <source>
        <strain evidence="2 4">DSM 2895</strain>
    </source>
</reference>
<dbReference type="RefSeq" id="WP_043066494.1">
    <property type="nucleotide sequence ID" value="NZ_BJOA01000326.1"/>
</dbReference>
<dbReference type="GO" id="GO:0016020">
    <property type="term" value="C:membrane"/>
    <property type="evidence" value="ECO:0007669"/>
    <property type="project" value="InterPro"/>
</dbReference>
<keyword evidence="1" id="KW-0472">Membrane</keyword>
<feature type="transmembrane region" description="Helical" evidence="1">
    <location>
        <begin position="374"/>
        <end position="392"/>
    </location>
</feature>
<keyword evidence="4" id="KW-1185">Reference proteome</keyword>
<evidence type="ECO:0000256" key="1">
    <source>
        <dbReference type="SAM" id="Phobius"/>
    </source>
</evidence>
<dbReference type="OrthoDB" id="2447941at2"/>
<feature type="transmembrane region" description="Helical" evidence="1">
    <location>
        <begin position="136"/>
        <end position="155"/>
    </location>
</feature>
<keyword evidence="1" id="KW-1133">Transmembrane helix</keyword>
<evidence type="ECO:0000313" key="3">
    <source>
        <dbReference type="EMBL" id="SDK52346.1"/>
    </source>
</evidence>
<dbReference type="Proteomes" id="UP000037269">
    <property type="component" value="Unassembled WGS sequence"/>
</dbReference>